<sequence>MNQLITIKTSKFDVSKEDENPNNQIYGQSLLVWLRESLKEKFEFSEVDSEDWGWYCFVSFYGRKYMLGATAFFEDGEDPKQDIEWAFQVDKERTWKEILLLQEKMTASDQCFQFFKEFFRGQHEMKVLSTAENA</sequence>
<evidence type="ECO:0008006" key="3">
    <source>
        <dbReference type="Google" id="ProtNLM"/>
    </source>
</evidence>
<keyword evidence="2" id="KW-1185">Reference proteome</keyword>
<dbReference type="Proteomes" id="UP001205566">
    <property type="component" value="Unassembled WGS sequence"/>
</dbReference>
<dbReference type="RefSeq" id="WP_255874229.1">
    <property type="nucleotide sequence ID" value="NZ_JACASI010000024.1"/>
</dbReference>
<comment type="caution">
    <text evidence="1">The sequence shown here is derived from an EMBL/GenBank/DDBJ whole genome shotgun (WGS) entry which is preliminary data.</text>
</comment>
<organism evidence="1 2">
    <name type="scientific">Microbulbifer elongatus</name>
    <dbReference type="NCBI Taxonomy" id="86173"/>
    <lineage>
        <taxon>Bacteria</taxon>
        <taxon>Pseudomonadati</taxon>
        <taxon>Pseudomonadota</taxon>
        <taxon>Gammaproteobacteria</taxon>
        <taxon>Cellvibrionales</taxon>
        <taxon>Microbulbiferaceae</taxon>
        <taxon>Microbulbifer</taxon>
    </lineage>
</organism>
<evidence type="ECO:0000313" key="1">
    <source>
        <dbReference type="EMBL" id="MCQ3829367.1"/>
    </source>
</evidence>
<gene>
    <name evidence="1" type="ORF">HXX02_07905</name>
</gene>
<proteinExistence type="predicted"/>
<name>A0ABT1P1H2_9GAMM</name>
<protein>
    <recommendedName>
        <fullName evidence="3">Integron gene cassette protein</fullName>
    </recommendedName>
</protein>
<dbReference type="EMBL" id="JACASI010000024">
    <property type="protein sequence ID" value="MCQ3829367.1"/>
    <property type="molecule type" value="Genomic_DNA"/>
</dbReference>
<reference evidence="1" key="1">
    <citation type="thesis" date="2020" institute="Technische Universitat Dresden" country="Dresden, Germany">
        <title>The Agarolytic System of Microbulbifer elongatus PORT2, Isolated from Batu Karas, Pangandaran West Java Indonesia.</title>
        <authorList>
            <person name="Anggraeni S.R."/>
        </authorList>
    </citation>
    <scope>NUCLEOTIDE SEQUENCE</scope>
    <source>
        <strain evidence="1">PORT2</strain>
    </source>
</reference>
<accession>A0ABT1P1H2</accession>
<evidence type="ECO:0000313" key="2">
    <source>
        <dbReference type="Proteomes" id="UP001205566"/>
    </source>
</evidence>